<dbReference type="Proteomes" id="UP000239203">
    <property type="component" value="Unassembled WGS sequence"/>
</dbReference>
<feature type="compositionally biased region" description="Gly residues" evidence="1">
    <location>
        <begin position="523"/>
        <end position="533"/>
    </location>
</feature>
<evidence type="ECO:0000313" key="4">
    <source>
        <dbReference type="EMBL" id="PPK69776.1"/>
    </source>
</evidence>
<dbReference type="AlphaFoldDB" id="A0A2S6GX62"/>
<reference evidence="4 5" key="1">
    <citation type="submission" date="2018-02" db="EMBL/GenBank/DDBJ databases">
        <title>Genomic Encyclopedia of Archaeal and Bacterial Type Strains, Phase II (KMG-II): from individual species to whole genera.</title>
        <authorList>
            <person name="Goeker M."/>
        </authorList>
    </citation>
    <scope>NUCLEOTIDE SEQUENCE [LARGE SCALE GENOMIC DNA]</scope>
    <source>
        <strain evidence="4 5">YU 961-1</strain>
    </source>
</reference>
<feature type="compositionally biased region" description="Pro residues" evidence="1">
    <location>
        <begin position="477"/>
        <end position="486"/>
    </location>
</feature>
<feature type="compositionally biased region" description="Low complexity" evidence="1">
    <location>
        <begin position="467"/>
        <end position="476"/>
    </location>
</feature>
<dbReference type="Pfam" id="PF14021">
    <property type="entry name" value="TNT"/>
    <property type="match status" value="1"/>
</dbReference>
<comment type="caution">
    <text evidence="4">The sequence shown here is derived from an EMBL/GenBank/DDBJ whole genome shotgun (WGS) entry which is preliminary data.</text>
</comment>
<evidence type="ECO:0000256" key="1">
    <source>
        <dbReference type="SAM" id="MobiDB-lite"/>
    </source>
</evidence>
<dbReference type="RefSeq" id="WP_245931160.1">
    <property type="nucleotide sequence ID" value="NZ_CP154825.1"/>
</dbReference>
<feature type="region of interest" description="Disordered" evidence="1">
    <location>
        <begin position="439"/>
        <end position="746"/>
    </location>
</feature>
<feature type="compositionally biased region" description="Low complexity" evidence="1">
    <location>
        <begin position="572"/>
        <end position="584"/>
    </location>
</feature>
<feature type="compositionally biased region" description="Polar residues" evidence="1">
    <location>
        <begin position="442"/>
        <end position="452"/>
    </location>
</feature>
<dbReference type="InterPro" id="IPR053024">
    <property type="entry name" value="Fungal_surface_NADase"/>
</dbReference>
<dbReference type="PANTHER" id="PTHR42059:SF1">
    <property type="entry name" value="TNT DOMAIN-CONTAINING PROTEIN"/>
    <property type="match status" value="1"/>
</dbReference>
<name>A0A2S6GX62_9PSEU</name>
<dbReference type="EMBL" id="PTIX01000003">
    <property type="protein sequence ID" value="PPK69776.1"/>
    <property type="molecule type" value="Genomic_DNA"/>
</dbReference>
<proteinExistence type="predicted"/>
<dbReference type="InterPro" id="IPR057746">
    <property type="entry name" value="CpnT-like_N"/>
</dbReference>
<protein>
    <submittedName>
        <fullName evidence="4">Uncharacterized protein DUF4237</fullName>
    </submittedName>
</protein>
<evidence type="ECO:0000259" key="2">
    <source>
        <dbReference type="Pfam" id="PF14021"/>
    </source>
</evidence>
<feature type="domain" description="Outer membrane channel protein CpnT-like N-terminal" evidence="3">
    <location>
        <begin position="15"/>
        <end position="146"/>
    </location>
</feature>
<evidence type="ECO:0000313" key="5">
    <source>
        <dbReference type="Proteomes" id="UP000239203"/>
    </source>
</evidence>
<dbReference type="Pfam" id="PF25547">
    <property type="entry name" value="WXG100_2"/>
    <property type="match status" value="1"/>
</dbReference>
<feature type="compositionally biased region" description="Low complexity" evidence="1">
    <location>
        <begin position="487"/>
        <end position="522"/>
    </location>
</feature>
<evidence type="ECO:0000259" key="3">
    <source>
        <dbReference type="Pfam" id="PF25547"/>
    </source>
</evidence>
<accession>A0A2S6GX62</accession>
<sequence>MGIELPPELVDVAAAAGVRWPEADEDRMRESARAWRDAGTSLATLTGDADSAAHSALSTVEGDAATAAGRHWSTFVQPDTGHLTSPVNGCEAAADRLEHAAEQIGAAKVEIVRNLVALAKNADAANTAAAAGHPNAQLGLTTAINATAANVANINHALRTSVSTGAALPAADLVNANPGATHQTTVDGRGGLPNLLGNTTNLLTHTVDQTVGAVHQTVDHTAGAVSGSPLQVVTNTTGAVTHTITNTTGAVLDTASGVVDHTPLHAAKPLLDTVHHTVDATTGAVDQTVGAVRDTAAGAVNTTGNALGHTTGALDHTVGAVRDTTTGMVDTLDHATRTIRDTAAGALDHTTGAVDHTVGATGAHDHTAGVVQNVVAGPLDHATGAIERTTDAIPAVVDSASAPVVNHGTGAQLPPLTTDVPVNTVQAASAAVLDTPAHLAQPTASAPTNSPIANVLGTGAPSHAPTAQPGALGLPAQPAPAAPAAPTPAARPAALPAQPFAPRADAPPSTGQQPARPGAAAQTGGGTPGGKAESGGSPAPGKQTGVAPHSPANPTDRHEQQPEQSDHPDPAAPAFLAAPIPTTLLGGGSTGALGATGRPTGTAQPDAGPAQPRGSAPGQPNTTAKPGGDHANRQGLGHQAGPTTGTDQDSRHRTGQAGPVTGGDHPDSRARTGGLPNSDRQAPAHRTAQPNPGHGGAGHPSPGPTTGADQPSRQPGDPAPGRLSGVQHPAEPTPQQSPPAQPAPRAATGFEPFLLVHLFPIGHLPVATSRPARQVAAPVEEEDYAAGLRFEPGDHPDSVLVDSATPVAHPAPTDGTDPGALLTDYDPLAGAHERDWDRRFLVHPDGPEYAWPPGELYPEGGTAPGEPLLLAEDTLVDRFGTPDGRVFSVDGTPYRRRSLPPTHREAGYRRYRVRQPLPVWRAVSAPWFGQPGSGERYRTTHSAAELVALGFLEELS</sequence>
<dbReference type="InterPro" id="IPR025331">
    <property type="entry name" value="TNT"/>
</dbReference>
<feature type="compositionally biased region" description="Pro residues" evidence="1">
    <location>
        <begin position="731"/>
        <end position="742"/>
    </location>
</feature>
<organism evidence="4 5">
    <name type="scientific">Actinokineospora auranticolor</name>
    <dbReference type="NCBI Taxonomy" id="155976"/>
    <lineage>
        <taxon>Bacteria</taxon>
        <taxon>Bacillati</taxon>
        <taxon>Actinomycetota</taxon>
        <taxon>Actinomycetes</taxon>
        <taxon>Pseudonocardiales</taxon>
        <taxon>Pseudonocardiaceae</taxon>
        <taxon>Actinokineospora</taxon>
    </lineage>
</organism>
<dbReference type="GO" id="GO:0050135">
    <property type="term" value="F:NADP+ nucleosidase activity"/>
    <property type="evidence" value="ECO:0007669"/>
    <property type="project" value="InterPro"/>
</dbReference>
<gene>
    <name evidence="4" type="ORF">CLV40_103386</name>
</gene>
<feature type="compositionally biased region" description="Basic and acidic residues" evidence="1">
    <location>
        <begin position="555"/>
        <end position="569"/>
    </location>
</feature>
<keyword evidence="5" id="KW-1185">Reference proteome</keyword>
<feature type="domain" description="TNT" evidence="2">
    <location>
        <begin position="870"/>
        <end position="954"/>
    </location>
</feature>
<dbReference type="PANTHER" id="PTHR42059">
    <property type="entry name" value="TNT DOMAIN-CONTAINING PROTEIN"/>
    <property type="match status" value="1"/>
</dbReference>